<evidence type="ECO:0000256" key="6">
    <source>
        <dbReference type="ARBA" id="ARBA00023136"/>
    </source>
</evidence>
<dbReference type="CDD" id="cd03392">
    <property type="entry name" value="PAP2_like_2"/>
    <property type="match status" value="1"/>
</dbReference>
<keyword evidence="6 7" id="KW-0472">Membrane</keyword>
<evidence type="ECO:0000256" key="7">
    <source>
        <dbReference type="SAM" id="Phobius"/>
    </source>
</evidence>
<dbReference type="Proteomes" id="UP000199706">
    <property type="component" value="Unassembled WGS sequence"/>
</dbReference>
<feature type="transmembrane region" description="Helical" evidence="7">
    <location>
        <begin position="359"/>
        <end position="382"/>
    </location>
</feature>
<dbReference type="Pfam" id="PF09335">
    <property type="entry name" value="VTT_dom"/>
    <property type="match status" value="1"/>
</dbReference>
<proteinExistence type="inferred from homology"/>
<comment type="similarity">
    <text evidence="2">Belongs to the DedA family.</text>
</comment>
<dbReference type="RefSeq" id="WP_090689299.1">
    <property type="nucleotide sequence ID" value="NZ_CADERL010000024.1"/>
</dbReference>
<dbReference type="InterPro" id="IPR032816">
    <property type="entry name" value="VTT_dom"/>
</dbReference>
<comment type="subcellular location">
    <subcellularLocation>
        <location evidence="1">Cell membrane</location>
        <topology evidence="1">Multi-pass membrane protein</topology>
    </subcellularLocation>
</comment>
<feature type="transmembrane region" description="Helical" evidence="7">
    <location>
        <begin position="391"/>
        <end position="413"/>
    </location>
</feature>
<dbReference type="AlphaFoldDB" id="A0A1G8GQH4"/>
<evidence type="ECO:0000313" key="10">
    <source>
        <dbReference type="EMBL" id="SDH96632.1"/>
    </source>
</evidence>
<evidence type="ECO:0000256" key="5">
    <source>
        <dbReference type="ARBA" id="ARBA00022989"/>
    </source>
</evidence>
<keyword evidence="3" id="KW-1003">Cell membrane</keyword>
<dbReference type="PANTHER" id="PTHR30353">
    <property type="entry name" value="INNER MEMBRANE PROTEIN DEDA-RELATED"/>
    <property type="match status" value="1"/>
</dbReference>
<evidence type="ECO:0000256" key="3">
    <source>
        <dbReference type="ARBA" id="ARBA00022475"/>
    </source>
</evidence>
<evidence type="ECO:0000256" key="1">
    <source>
        <dbReference type="ARBA" id="ARBA00004651"/>
    </source>
</evidence>
<gene>
    <name evidence="10" type="ORF">SAMN05216466_115103</name>
</gene>
<evidence type="ECO:0000256" key="4">
    <source>
        <dbReference type="ARBA" id="ARBA00022692"/>
    </source>
</evidence>
<feature type="transmembrane region" description="Helical" evidence="7">
    <location>
        <begin position="326"/>
        <end position="347"/>
    </location>
</feature>
<protein>
    <submittedName>
        <fullName evidence="10">Undecaprenyl-diphosphatase</fullName>
    </submittedName>
</protein>
<feature type="transmembrane region" description="Helical" evidence="7">
    <location>
        <begin position="419"/>
        <end position="438"/>
    </location>
</feature>
<evidence type="ECO:0000313" key="11">
    <source>
        <dbReference type="Proteomes" id="UP000199706"/>
    </source>
</evidence>
<accession>A0A1G8GQH4</accession>
<feature type="transmembrane region" description="Helical" evidence="7">
    <location>
        <begin position="59"/>
        <end position="80"/>
    </location>
</feature>
<keyword evidence="4 7" id="KW-0812">Transmembrane</keyword>
<keyword evidence="5 7" id="KW-1133">Transmembrane helix</keyword>
<evidence type="ECO:0000259" key="9">
    <source>
        <dbReference type="Pfam" id="PF14067"/>
    </source>
</evidence>
<dbReference type="OrthoDB" id="9780918at2"/>
<dbReference type="Pfam" id="PF14067">
    <property type="entry name" value="LssY_C"/>
    <property type="match status" value="1"/>
</dbReference>
<feature type="transmembrane region" description="Helical" evidence="7">
    <location>
        <begin position="144"/>
        <end position="169"/>
    </location>
</feature>
<dbReference type="InterPro" id="IPR032818">
    <property type="entry name" value="DedA-like"/>
</dbReference>
<dbReference type="SUPFAM" id="SSF48317">
    <property type="entry name" value="Acid phosphatase/Vanadium-dependent haloperoxidase"/>
    <property type="match status" value="1"/>
</dbReference>
<name>A0A1G8GQH4_9BURK</name>
<dbReference type="GO" id="GO:0005886">
    <property type="term" value="C:plasma membrane"/>
    <property type="evidence" value="ECO:0007669"/>
    <property type="project" value="UniProtKB-SubCell"/>
</dbReference>
<feature type="transmembrane region" description="Helical" evidence="7">
    <location>
        <begin position="292"/>
        <end position="319"/>
    </location>
</feature>
<dbReference type="Gene3D" id="1.20.144.10">
    <property type="entry name" value="Phosphatidic acid phosphatase type 2/haloperoxidase"/>
    <property type="match status" value="1"/>
</dbReference>
<dbReference type="InterPro" id="IPR036938">
    <property type="entry name" value="PAP2/HPO_sf"/>
</dbReference>
<feature type="transmembrane region" description="Helical" evidence="7">
    <location>
        <begin position="450"/>
        <end position="469"/>
    </location>
</feature>
<dbReference type="InterPro" id="IPR025902">
    <property type="entry name" value="LssY-like-C_dom"/>
</dbReference>
<feature type="domain" description="VTT" evidence="8">
    <location>
        <begin position="39"/>
        <end position="162"/>
    </location>
</feature>
<evidence type="ECO:0000256" key="2">
    <source>
        <dbReference type="ARBA" id="ARBA00010792"/>
    </source>
</evidence>
<dbReference type="PANTHER" id="PTHR30353:SF15">
    <property type="entry name" value="INNER MEMBRANE PROTEIN YABI"/>
    <property type="match status" value="1"/>
</dbReference>
<feature type="transmembrane region" description="Helical" evidence="7">
    <location>
        <begin position="12"/>
        <end position="39"/>
    </location>
</feature>
<reference evidence="10 11" key="1">
    <citation type="submission" date="2016-10" db="EMBL/GenBank/DDBJ databases">
        <authorList>
            <person name="de Groot N.N."/>
        </authorList>
    </citation>
    <scope>NUCLEOTIDE SEQUENCE [LARGE SCALE GENOMIC DNA]</scope>
    <source>
        <strain evidence="10 11">LMG 2247</strain>
    </source>
</reference>
<feature type="domain" description="LssY-like C-terminal" evidence="9">
    <location>
        <begin position="500"/>
        <end position="617"/>
    </location>
</feature>
<dbReference type="EMBL" id="FNCJ01000015">
    <property type="protein sequence ID" value="SDH96632.1"/>
    <property type="molecule type" value="Genomic_DNA"/>
</dbReference>
<feature type="transmembrane region" description="Helical" evidence="7">
    <location>
        <begin position="240"/>
        <end position="262"/>
    </location>
</feature>
<sequence length="671" mass="72814">MEQAYIHLLHLLGGHAGWTLAVVFLAAFLESVAVIGTFVPGSTAMFLAGALVGTGSLNLGWLFVCALAGAVAGDGLSYWLGHRYRSRIAQLWPFSTHPQILEAGYRYFAQHGARSVVFARFIAPLRAIVPVVAGMLGMKPARFYAMNALSALLWAPAHILPGVVFGASLQLAGAVSFRLVAVIAILAALGWLSFRAMRVVLSRAQAWTIESRRKLFAWACGHKGRTATILLQVLDPERPAMGIVAAISVLVLLFAAIFFGVFQGVANGDPLVQVDMSVYRFLQSIHSTWADAVISGLATLGSVPTLAAVVTTVIVWMAYERRWLAVAYWLAAVAFSQLLIFAIQLIVRRAPPGHAGLDVYAFPSNHVAASAIVYGFLAFLLARRVGKVQGILVTTISTAIVVAVAFAGLYFGRFSFSDAVGGAAFAAIWVAVVALTAVWRNPKTPASREFMPFVMLVVICASATPQILLNRSVSAPANEPRPPLHVVTEAQWTDTLWKTFACYRSDMTGERREPLTVQWAANREQIEAQLSNRGWIEGTQLSVRSLLYLVAPDPIATALPVLPKLDNGEPSAMVFMRARDARDERDVLRFWPTGYAIQRASGAPAAPIWLGSLVHERLRRPSWPFNVLRPDRQVDPLISVQGQASAWRELEVSSIAGCEGARVTLIDSNVK</sequence>
<organism evidence="10 11">
    <name type="scientific">Paraburkholderia phenazinium</name>
    <dbReference type="NCBI Taxonomy" id="60549"/>
    <lineage>
        <taxon>Bacteria</taxon>
        <taxon>Pseudomonadati</taxon>
        <taxon>Pseudomonadota</taxon>
        <taxon>Betaproteobacteria</taxon>
        <taxon>Burkholderiales</taxon>
        <taxon>Burkholderiaceae</taxon>
        <taxon>Paraburkholderia</taxon>
    </lineage>
</organism>
<evidence type="ECO:0000259" key="8">
    <source>
        <dbReference type="Pfam" id="PF09335"/>
    </source>
</evidence>
<feature type="transmembrane region" description="Helical" evidence="7">
    <location>
        <begin position="175"/>
        <end position="194"/>
    </location>
</feature>